<keyword evidence="2" id="KW-1185">Reference proteome</keyword>
<name>A0A914E670_9BILA</name>
<sequence length="95" mass="10602">MLFAALICQTMNLIIFLFIPVSIATIVIANRYKYSSYVALFGICAISMHGLADIMAIIYFIKPYRKFFGRILEKISMKLYVSPNVSSAGPNVIGN</sequence>
<evidence type="ECO:0000313" key="2">
    <source>
        <dbReference type="Proteomes" id="UP000887540"/>
    </source>
</evidence>
<protein>
    <submittedName>
        <fullName evidence="3">Uncharacterized protein</fullName>
    </submittedName>
</protein>
<dbReference type="InterPro" id="IPR019422">
    <property type="entry name" value="7TM_GPCR_serpentine_rcpt_Srh"/>
</dbReference>
<dbReference type="Pfam" id="PF10318">
    <property type="entry name" value="7TM_GPCR_Srh"/>
    <property type="match status" value="1"/>
</dbReference>
<keyword evidence="1" id="KW-0472">Membrane</keyword>
<feature type="transmembrane region" description="Helical" evidence="1">
    <location>
        <begin position="38"/>
        <end position="61"/>
    </location>
</feature>
<accession>A0A914E670</accession>
<dbReference type="AlphaFoldDB" id="A0A914E670"/>
<dbReference type="WBParaSite" id="ACRNAN_scaffold5968.g30725.t1">
    <property type="protein sequence ID" value="ACRNAN_scaffold5968.g30725.t1"/>
    <property type="gene ID" value="ACRNAN_scaffold5968.g30725"/>
</dbReference>
<keyword evidence="1" id="KW-0812">Transmembrane</keyword>
<feature type="transmembrane region" description="Helical" evidence="1">
    <location>
        <begin position="12"/>
        <end position="32"/>
    </location>
</feature>
<proteinExistence type="predicted"/>
<evidence type="ECO:0000256" key="1">
    <source>
        <dbReference type="SAM" id="Phobius"/>
    </source>
</evidence>
<reference evidence="3" key="1">
    <citation type="submission" date="2022-11" db="UniProtKB">
        <authorList>
            <consortium name="WormBaseParasite"/>
        </authorList>
    </citation>
    <scope>IDENTIFICATION</scope>
</reference>
<dbReference type="Proteomes" id="UP000887540">
    <property type="component" value="Unplaced"/>
</dbReference>
<evidence type="ECO:0000313" key="3">
    <source>
        <dbReference type="WBParaSite" id="ACRNAN_scaffold5968.g30725.t1"/>
    </source>
</evidence>
<keyword evidence="1" id="KW-1133">Transmembrane helix</keyword>
<organism evidence="2 3">
    <name type="scientific">Acrobeloides nanus</name>
    <dbReference type="NCBI Taxonomy" id="290746"/>
    <lineage>
        <taxon>Eukaryota</taxon>
        <taxon>Metazoa</taxon>
        <taxon>Ecdysozoa</taxon>
        <taxon>Nematoda</taxon>
        <taxon>Chromadorea</taxon>
        <taxon>Rhabditida</taxon>
        <taxon>Tylenchina</taxon>
        <taxon>Cephalobomorpha</taxon>
        <taxon>Cephaloboidea</taxon>
        <taxon>Cephalobidae</taxon>
        <taxon>Acrobeloides</taxon>
    </lineage>
</organism>